<evidence type="ECO:0000256" key="1">
    <source>
        <dbReference type="ARBA" id="ARBA00000077"/>
    </source>
</evidence>
<evidence type="ECO:0000256" key="9">
    <source>
        <dbReference type="ARBA" id="ARBA00022842"/>
    </source>
</evidence>
<comment type="subunit">
    <text evidence="3 10">Monomer.</text>
</comment>
<evidence type="ECO:0000313" key="13">
    <source>
        <dbReference type="EMBL" id="AJD53579.1"/>
    </source>
</evidence>
<dbReference type="GO" id="GO:0000287">
    <property type="term" value="F:magnesium ion binding"/>
    <property type="evidence" value="ECO:0007669"/>
    <property type="project" value="UniProtKB-UniRule"/>
</dbReference>
<feature type="compositionally biased region" description="Basic and acidic residues" evidence="11">
    <location>
        <begin position="127"/>
        <end position="138"/>
    </location>
</feature>
<dbReference type="PANTHER" id="PTHR10642:SF26">
    <property type="entry name" value="RIBONUCLEASE H1"/>
    <property type="match status" value="1"/>
</dbReference>
<accession>A0AB72UHM3</accession>
<feature type="binding site" evidence="10">
    <location>
        <position position="9"/>
    </location>
    <ligand>
        <name>Mg(2+)</name>
        <dbReference type="ChEBI" id="CHEBI:18420"/>
        <label>1</label>
    </ligand>
</feature>
<evidence type="ECO:0000256" key="5">
    <source>
        <dbReference type="ARBA" id="ARBA00022722"/>
    </source>
</evidence>
<evidence type="ECO:0000256" key="8">
    <source>
        <dbReference type="ARBA" id="ARBA00022801"/>
    </source>
</evidence>
<dbReference type="AlphaFoldDB" id="A0AB72UHM3"/>
<dbReference type="InterPro" id="IPR012337">
    <property type="entry name" value="RNaseH-like_sf"/>
</dbReference>
<keyword evidence="8 10" id="KW-0378">Hydrolase</keyword>
<dbReference type="PANTHER" id="PTHR10642">
    <property type="entry name" value="RIBONUCLEASE H1"/>
    <property type="match status" value="1"/>
</dbReference>
<dbReference type="InterPro" id="IPR050092">
    <property type="entry name" value="RNase_H"/>
</dbReference>
<protein>
    <recommendedName>
        <fullName evidence="4 10">Ribonuclease H</fullName>
        <shortName evidence="10">RNase H</shortName>
        <ecNumber evidence="4 10">3.1.26.4</ecNumber>
    </recommendedName>
</protein>
<dbReference type="CDD" id="cd09278">
    <property type="entry name" value="RNase_HI_prokaryote_like"/>
    <property type="match status" value="1"/>
</dbReference>
<reference evidence="13 14" key="1">
    <citation type="journal article" date="2012" name="J. Bacteriol.">
        <title>Genome sequence of Thalassospira xiamenensis type strain M-5.</title>
        <authorList>
            <person name="Lai Q."/>
            <person name="Shao Z."/>
        </authorList>
    </citation>
    <scope>NUCLEOTIDE SEQUENCE [LARGE SCALE GENOMIC DNA]</scope>
    <source>
        <strain evidence="13 14">M-5</strain>
    </source>
</reference>
<keyword evidence="7 10" id="KW-0255">Endonuclease</keyword>
<comment type="subcellular location">
    <subcellularLocation>
        <location evidence="10">Cytoplasm</location>
    </subcellularLocation>
</comment>
<dbReference type="NCBIfam" id="NF001236">
    <property type="entry name" value="PRK00203.1"/>
    <property type="match status" value="1"/>
</dbReference>
<feature type="binding site" evidence="10">
    <location>
        <position position="47"/>
    </location>
    <ligand>
        <name>Mg(2+)</name>
        <dbReference type="ChEBI" id="CHEBI:18420"/>
        <label>1</label>
    </ligand>
</feature>
<dbReference type="GO" id="GO:0003676">
    <property type="term" value="F:nucleic acid binding"/>
    <property type="evidence" value="ECO:0007669"/>
    <property type="project" value="InterPro"/>
</dbReference>
<evidence type="ECO:0000256" key="6">
    <source>
        <dbReference type="ARBA" id="ARBA00022723"/>
    </source>
</evidence>
<evidence type="ECO:0000256" key="4">
    <source>
        <dbReference type="ARBA" id="ARBA00012180"/>
    </source>
</evidence>
<feature type="compositionally biased region" description="Basic and acidic residues" evidence="11">
    <location>
        <begin position="148"/>
        <end position="158"/>
    </location>
</feature>
<keyword evidence="10" id="KW-0963">Cytoplasm</keyword>
<comment type="function">
    <text evidence="10">Endonuclease that specifically degrades the RNA of RNA-DNA hybrids.</text>
</comment>
<keyword evidence="5 10" id="KW-0540">Nuclease</keyword>
<evidence type="ECO:0000256" key="2">
    <source>
        <dbReference type="ARBA" id="ARBA00005300"/>
    </source>
</evidence>
<name>A0AB72UHM3_9PROT</name>
<dbReference type="GO" id="GO:0043137">
    <property type="term" value="P:DNA replication, removal of RNA primer"/>
    <property type="evidence" value="ECO:0007669"/>
    <property type="project" value="TreeGrafter"/>
</dbReference>
<dbReference type="InterPro" id="IPR022892">
    <property type="entry name" value="RNaseHI"/>
</dbReference>
<comment type="catalytic activity">
    <reaction evidence="1 10">
        <text>Endonucleolytic cleavage to 5'-phosphomonoester.</text>
        <dbReference type="EC" id="3.1.26.4"/>
    </reaction>
</comment>
<proteinExistence type="inferred from homology"/>
<sequence>MTKIELFADGACLGNPGPGGWAYLLRKPGKERLRAGKDRHTTNNRMELTAVIKGLEALKSPRVVHVVTDSRYVVDGMTSWIIKWKAQDWSLNKSGSKPVKNAELWQKLDQLCQKHEVTWEWTKGHAGHPENERVDQEASRQAGIAAEAPRKGTDQANC</sequence>
<evidence type="ECO:0000259" key="12">
    <source>
        <dbReference type="PROSITE" id="PS50879"/>
    </source>
</evidence>
<dbReference type="InterPro" id="IPR002156">
    <property type="entry name" value="RNaseH_domain"/>
</dbReference>
<dbReference type="EC" id="3.1.26.4" evidence="4 10"/>
<dbReference type="EMBL" id="CP004388">
    <property type="protein sequence ID" value="AJD53579.1"/>
    <property type="molecule type" value="Genomic_DNA"/>
</dbReference>
<feature type="binding site" evidence="10">
    <location>
        <position position="135"/>
    </location>
    <ligand>
        <name>Mg(2+)</name>
        <dbReference type="ChEBI" id="CHEBI:18420"/>
        <label>2</label>
    </ligand>
</feature>
<dbReference type="GO" id="GO:0005737">
    <property type="term" value="C:cytoplasm"/>
    <property type="evidence" value="ECO:0007669"/>
    <property type="project" value="UniProtKB-SubCell"/>
</dbReference>
<dbReference type="InterPro" id="IPR036397">
    <property type="entry name" value="RNaseH_sf"/>
</dbReference>
<organism evidence="13 14">
    <name type="scientific">Thalassospira xiamenensis M-5 = DSM 17429</name>
    <dbReference type="NCBI Taxonomy" id="1123366"/>
    <lineage>
        <taxon>Bacteria</taxon>
        <taxon>Pseudomonadati</taxon>
        <taxon>Pseudomonadota</taxon>
        <taxon>Alphaproteobacteria</taxon>
        <taxon>Rhodospirillales</taxon>
        <taxon>Thalassospiraceae</taxon>
        <taxon>Thalassospira</taxon>
    </lineage>
</organism>
<dbReference type="HAMAP" id="MF_00042">
    <property type="entry name" value="RNase_H"/>
    <property type="match status" value="1"/>
</dbReference>
<dbReference type="Proteomes" id="UP000007127">
    <property type="component" value="Chromosome"/>
</dbReference>
<dbReference type="Pfam" id="PF00075">
    <property type="entry name" value="RNase_H"/>
    <property type="match status" value="1"/>
</dbReference>
<evidence type="ECO:0000256" key="10">
    <source>
        <dbReference type="HAMAP-Rule" id="MF_00042"/>
    </source>
</evidence>
<dbReference type="Gene3D" id="3.30.420.10">
    <property type="entry name" value="Ribonuclease H-like superfamily/Ribonuclease H"/>
    <property type="match status" value="1"/>
</dbReference>
<evidence type="ECO:0000313" key="14">
    <source>
        <dbReference type="Proteomes" id="UP000007127"/>
    </source>
</evidence>
<feature type="binding site" evidence="10">
    <location>
        <position position="69"/>
    </location>
    <ligand>
        <name>Mg(2+)</name>
        <dbReference type="ChEBI" id="CHEBI:18420"/>
        <label>1</label>
    </ligand>
</feature>
<dbReference type="RefSeq" id="WP_007090256.1">
    <property type="nucleotide sequence ID" value="NZ_CP004388.1"/>
</dbReference>
<feature type="domain" description="RNase H type-1" evidence="12">
    <location>
        <begin position="1"/>
        <end position="143"/>
    </location>
</feature>
<evidence type="ECO:0000256" key="3">
    <source>
        <dbReference type="ARBA" id="ARBA00011245"/>
    </source>
</evidence>
<keyword evidence="9 10" id="KW-0460">Magnesium</keyword>
<feature type="region of interest" description="Disordered" evidence="11">
    <location>
        <begin position="123"/>
        <end position="158"/>
    </location>
</feature>
<gene>
    <name evidence="10" type="primary">rnhA</name>
    <name evidence="13" type="ORF">TH3_17385</name>
</gene>
<evidence type="ECO:0000256" key="11">
    <source>
        <dbReference type="SAM" id="MobiDB-lite"/>
    </source>
</evidence>
<dbReference type="PROSITE" id="PS50879">
    <property type="entry name" value="RNASE_H_1"/>
    <property type="match status" value="1"/>
</dbReference>
<keyword evidence="6 10" id="KW-0479">Metal-binding</keyword>
<evidence type="ECO:0000256" key="7">
    <source>
        <dbReference type="ARBA" id="ARBA00022759"/>
    </source>
</evidence>
<comment type="cofactor">
    <cofactor evidence="10">
        <name>Mg(2+)</name>
        <dbReference type="ChEBI" id="CHEBI:18420"/>
    </cofactor>
    <text evidence="10">Binds 1 Mg(2+) ion per subunit. May bind a second metal ion at a regulatory site, or after substrate binding.</text>
</comment>
<dbReference type="KEGG" id="txi:TH3_17385"/>
<comment type="similarity">
    <text evidence="2 10">Belongs to the RNase H family.</text>
</comment>
<feature type="binding site" evidence="10">
    <location>
        <position position="9"/>
    </location>
    <ligand>
        <name>Mg(2+)</name>
        <dbReference type="ChEBI" id="CHEBI:18420"/>
        <label>2</label>
    </ligand>
</feature>
<dbReference type="GO" id="GO:0004523">
    <property type="term" value="F:RNA-DNA hybrid ribonuclease activity"/>
    <property type="evidence" value="ECO:0007669"/>
    <property type="project" value="UniProtKB-UniRule"/>
</dbReference>
<dbReference type="GeneID" id="31929152"/>
<dbReference type="SUPFAM" id="SSF53098">
    <property type="entry name" value="Ribonuclease H-like"/>
    <property type="match status" value="1"/>
</dbReference>